<keyword evidence="3" id="KW-1185">Reference proteome</keyword>
<sequence>MAAHEYRIPRRGRGMEQGVGVESRLARHGCQETGSGPPKRAVNRASRENTSGGRGVRSEAGIQRRRRYLEDPKCEAKR</sequence>
<dbReference type="EMBL" id="VSRR010048411">
    <property type="protein sequence ID" value="MPC78434.1"/>
    <property type="molecule type" value="Genomic_DNA"/>
</dbReference>
<feature type="region of interest" description="Disordered" evidence="1">
    <location>
        <begin position="1"/>
        <end position="20"/>
    </location>
</feature>
<evidence type="ECO:0000313" key="2">
    <source>
        <dbReference type="EMBL" id="MPC78434.1"/>
    </source>
</evidence>
<feature type="compositionally biased region" description="Basic and acidic residues" evidence="1">
    <location>
        <begin position="68"/>
        <end position="78"/>
    </location>
</feature>
<evidence type="ECO:0000256" key="1">
    <source>
        <dbReference type="SAM" id="MobiDB-lite"/>
    </source>
</evidence>
<feature type="region of interest" description="Disordered" evidence="1">
    <location>
        <begin position="26"/>
        <end position="78"/>
    </location>
</feature>
<dbReference type="Proteomes" id="UP000324222">
    <property type="component" value="Unassembled WGS sequence"/>
</dbReference>
<accession>A0A5B7ICN4</accession>
<dbReference type="AlphaFoldDB" id="A0A5B7ICN4"/>
<reference evidence="2 3" key="1">
    <citation type="submission" date="2019-05" db="EMBL/GenBank/DDBJ databases">
        <title>Another draft genome of Portunus trituberculatus and its Hox gene families provides insights of decapod evolution.</title>
        <authorList>
            <person name="Jeong J.-H."/>
            <person name="Song I."/>
            <person name="Kim S."/>
            <person name="Choi T."/>
            <person name="Kim D."/>
            <person name="Ryu S."/>
            <person name="Kim W."/>
        </authorList>
    </citation>
    <scope>NUCLEOTIDE SEQUENCE [LARGE SCALE GENOMIC DNA]</scope>
    <source>
        <tissue evidence="2">Muscle</tissue>
    </source>
</reference>
<comment type="caution">
    <text evidence="2">The sequence shown here is derived from an EMBL/GenBank/DDBJ whole genome shotgun (WGS) entry which is preliminary data.</text>
</comment>
<protein>
    <submittedName>
        <fullName evidence="2">Uncharacterized protein</fullName>
    </submittedName>
</protein>
<name>A0A5B7ICN4_PORTR</name>
<evidence type="ECO:0000313" key="3">
    <source>
        <dbReference type="Proteomes" id="UP000324222"/>
    </source>
</evidence>
<proteinExistence type="predicted"/>
<organism evidence="2 3">
    <name type="scientific">Portunus trituberculatus</name>
    <name type="common">Swimming crab</name>
    <name type="synonym">Neptunus trituberculatus</name>
    <dbReference type="NCBI Taxonomy" id="210409"/>
    <lineage>
        <taxon>Eukaryota</taxon>
        <taxon>Metazoa</taxon>
        <taxon>Ecdysozoa</taxon>
        <taxon>Arthropoda</taxon>
        <taxon>Crustacea</taxon>
        <taxon>Multicrustacea</taxon>
        <taxon>Malacostraca</taxon>
        <taxon>Eumalacostraca</taxon>
        <taxon>Eucarida</taxon>
        <taxon>Decapoda</taxon>
        <taxon>Pleocyemata</taxon>
        <taxon>Brachyura</taxon>
        <taxon>Eubrachyura</taxon>
        <taxon>Portunoidea</taxon>
        <taxon>Portunidae</taxon>
        <taxon>Portuninae</taxon>
        <taxon>Portunus</taxon>
    </lineage>
</organism>
<gene>
    <name evidence="2" type="ORF">E2C01_072920</name>
</gene>